<dbReference type="Proteomes" id="UP000285301">
    <property type="component" value="Unassembled WGS sequence"/>
</dbReference>
<dbReference type="EMBL" id="NCKU01004283">
    <property type="protein sequence ID" value="RWS06190.1"/>
    <property type="molecule type" value="Genomic_DNA"/>
</dbReference>
<dbReference type="STRING" id="1965070.A0A3S3RUE0"/>
<name>A0A3S3RUE0_9ACAR</name>
<dbReference type="GO" id="GO:0046872">
    <property type="term" value="F:metal ion binding"/>
    <property type="evidence" value="ECO:0007669"/>
    <property type="project" value="UniProtKB-KW"/>
</dbReference>
<evidence type="ECO:0000313" key="6">
    <source>
        <dbReference type="EMBL" id="RWS06190.1"/>
    </source>
</evidence>
<evidence type="ECO:0000256" key="2">
    <source>
        <dbReference type="ARBA" id="ARBA00022723"/>
    </source>
</evidence>
<keyword evidence="8" id="KW-1185">Reference proteome</keyword>
<comment type="similarity">
    <text evidence="1">Belongs to the carotenoid oxygenase family.</text>
</comment>
<dbReference type="GO" id="GO:0016121">
    <property type="term" value="P:carotene catabolic process"/>
    <property type="evidence" value="ECO:0007669"/>
    <property type="project" value="TreeGrafter"/>
</dbReference>
<protein>
    <submittedName>
        <fullName evidence="7">Retinal pigment epithelial membrane-like protein</fullName>
    </submittedName>
</protein>
<evidence type="ECO:0000256" key="4">
    <source>
        <dbReference type="ARBA" id="ARBA00023004"/>
    </source>
</evidence>
<feature type="binding site" evidence="5">
    <location>
        <position position="445"/>
    </location>
    <ligand>
        <name>Fe cation</name>
        <dbReference type="ChEBI" id="CHEBI:24875"/>
        <note>catalytic</note>
    </ligand>
</feature>
<evidence type="ECO:0000313" key="8">
    <source>
        <dbReference type="Proteomes" id="UP000285301"/>
    </source>
</evidence>
<dbReference type="Pfam" id="PF03055">
    <property type="entry name" value="RPE65"/>
    <property type="match status" value="2"/>
</dbReference>
<dbReference type="InterPro" id="IPR004294">
    <property type="entry name" value="Carotenoid_Oase"/>
</dbReference>
<proteinExistence type="inferred from homology"/>
<evidence type="ECO:0000256" key="1">
    <source>
        <dbReference type="ARBA" id="ARBA00006787"/>
    </source>
</evidence>
<gene>
    <name evidence="6" type="ORF">B4U79_04046</name>
    <name evidence="7" type="ORF">B4U79_11762</name>
</gene>
<dbReference type="PANTHER" id="PTHR10543:SF24">
    <property type="entry name" value="CAROTENOID ISOMEROOXYGENASE"/>
    <property type="match status" value="1"/>
</dbReference>
<organism evidence="7 8">
    <name type="scientific">Dinothrombium tinctorium</name>
    <dbReference type="NCBI Taxonomy" id="1965070"/>
    <lineage>
        <taxon>Eukaryota</taxon>
        <taxon>Metazoa</taxon>
        <taxon>Ecdysozoa</taxon>
        <taxon>Arthropoda</taxon>
        <taxon>Chelicerata</taxon>
        <taxon>Arachnida</taxon>
        <taxon>Acari</taxon>
        <taxon>Acariformes</taxon>
        <taxon>Trombidiformes</taxon>
        <taxon>Prostigmata</taxon>
        <taxon>Anystina</taxon>
        <taxon>Parasitengona</taxon>
        <taxon>Trombidioidea</taxon>
        <taxon>Trombidiidae</taxon>
        <taxon>Dinothrombium</taxon>
    </lineage>
</organism>
<evidence type="ECO:0000256" key="3">
    <source>
        <dbReference type="ARBA" id="ARBA00023002"/>
    </source>
</evidence>
<sequence>MDKLLVSVEECVKPIPCVVDGSIPNWVHGSLIRIGPGKWDFDKFTMNHWFDGSAILVKFQIDDGKVFFSTRFLESDAYKRLAVVKKPVFTEFGTRAFPDPCKNLFARFFSQIVPSDLTDNDISNIYQLEDEIYVATESCNIWRIDPKNLESLEKLNLDKLVGVNIASSHPQHSPSEGVTYNLGSSFITGMKYHIVKIPISSDKSQLIDSRPSLYNKASILVTIPSKHTTCFSYCHSFAMSENHIILIEQPLFVNGFKLATCTPKGKALVDCLEWRPDNPARFHVIDKNTGKRLPNLYESKAFFFFHVINAYEENNQIVVDLVAYDDASILEKLELDRLRKNDWDSKSPPTAKRFVLPLEIKICKLDVQTKKVQLWKDTETCFPGEPVFIPRPGATAEDDGVLLSLVLDANPEKPHYLLVMNAQNFAEIARAYVSKSEAQVPTTIHGLFIK</sequence>
<dbReference type="GO" id="GO:0010436">
    <property type="term" value="F:carotenoid dioxygenase activity"/>
    <property type="evidence" value="ECO:0007669"/>
    <property type="project" value="TreeGrafter"/>
</dbReference>
<feature type="binding site" evidence="5">
    <location>
        <position position="235"/>
    </location>
    <ligand>
        <name>Fe cation</name>
        <dbReference type="ChEBI" id="CHEBI:24875"/>
        <note>catalytic</note>
    </ligand>
</feature>
<reference evidence="7 8" key="1">
    <citation type="journal article" date="2018" name="Gigascience">
        <title>Genomes of trombidid mites reveal novel predicted allergens and laterally-transferred genes associated with secondary metabolism.</title>
        <authorList>
            <person name="Dong X."/>
            <person name="Chaisiri K."/>
            <person name="Xia D."/>
            <person name="Armstrong S.D."/>
            <person name="Fang Y."/>
            <person name="Donnelly M.J."/>
            <person name="Kadowaki T."/>
            <person name="McGarry J.W."/>
            <person name="Darby A.C."/>
            <person name="Makepeace B.L."/>
        </authorList>
    </citation>
    <scope>NUCLEOTIDE SEQUENCE [LARGE SCALE GENOMIC DNA]</scope>
    <source>
        <strain evidence="7">UoL-WK</strain>
    </source>
</reference>
<feature type="binding site" evidence="5">
    <location>
        <position position="306"/>
    </location>
    <ligand>
        <name>Fe cation</name>
        <dbReference type="ChEBI" id="CHEBI:24875"/>
        <note>catalytic</note>
    </ligand>
</feature>
<comment type="caution">
    <text evidence="7">The sequence shown here is derived from an EMBL/GenBank/DDBJ whole genome shotgun (WGS) entry which is preliminary data.</text>
</comment>
<feature type="binding site" evidence="5">
    <location>
        <position position="169"/>
    </location>
    <ligand>
        <name>Fe cation</name>
        <dbReference type="ChEBI" id="CHEBI:24875"/>
        <note>catalytic</note>
    </ligand>
</feature>
<evidence type="ECO:0000313" key="7">
    <source>
        <dbReference type="EMBL" id="RWS06191.1"/>
    </source>
</evidence>
<dbReference type="OrthoDB" id="1069523at2759"/>
<reference evidence="7" key="2">
    <citation type="submission" date="2018-11" db="EMBL/GenBank/DDBJ databases">
        <title>Trombidioid mite genomics.</title>
        <authorList>
            <person name="Dong X."/>
        </authorList>
    </citation>
    <scope>NUCLEOTIDE SEQUENCE</scope>
    <source>
        <strain evidence="7">UoL-WK</strain>
    </source>
</reference>
<dbReference type="AlphaFoldDB" id="A0A3S3RUE0"/>
<keyword evidence="4 5" id="KW-0408">Iron</keyword>
<keyword evidence="3" id="KW-0560">Oxidoreductase</keyword>
<dbReference type="PANTHER" id="PTHR10543">
    <property type="entry name" value="BETA-CAROTENE DIOXYGENASE"/>
    <property type="match status" value="1"/>
</dbReference>
<evidence type="ECO:0000256" key="5">
    <source>
        <dbReference type="PIRSR" id="PIRSR604294-1"/>
    </source>
</evidence>
<dbReference type="EMBL" id="NCKU01004282">
    <property type="protein sequence ID" value="RWS06191.1"/>
    <property type="molecule type" value="Genomic_DNA"/>
</dbReference>
<accession>A0A3S3RUE0</accession>
<comment type="cofactor">
    <cofactor evidence="5">
        <name>Fe(2+)</name>
        <dbReference type="ChEBI" id="CHEBI:29033"/>
    </cofactor>
    <text evidence="5">Binds 1 Fe(2+) ion per subunit.</text>
</comment>
<keyword evidence="2 5" id="KW-0479">Metal-binding</keyword>